<gene>
    <name evidence="4" type="ordered locus">ANT_02960</name>
</gene>
<dbReference type="SMART" id="SM01008">
    <property type="entry name" value="Ald_Xan_dh_C"/>
    <property type="match status" value="1"/>
</dbReference>
<evidence type="ECO:0000256" key="2">
    <source>
        <dbReference type="ARBA" id="ARBA00023002"/>
    </source>
</evidence>
<evidence type="ECO:0000259" key="3">
    <source>
        <dbReference type="SMART" id="SM01008"/>
    </source>
</evidence>
<dbReference type="InterPro" id="IPR046867">
    <property type="entry name" value="AldOxase/xan_DH_MoCoBD2"/>
</dbReference>
<reference evidence="4 5" key="1">
    <citation type="submission" date="2010-12" db="EMBL/GenBank/DDBJ databases">
        <title>Whole genome sequence of Anaerolinea thermophila UNI-1.</title>
        <authorList>
            <person name="Narita-Yamada S."/>
            <person name="Kishi E."/>
            <person name="Watanabe Y."/>
            <person name="Takasaki K."/>
            <person name="Ankai A."/>
            <person name="Oguchi A."/>
            <person name="Fukui S."/>
            <person name="Takahashi M."/>
            <person name="Yashiro I."/>
            <person name="Hosoyama A."/>
            <person name="Sekiguchi Y."/>
            <person name="Hanada S."/>
            <person name="Fujita N."/>
        </authorList>
    </citation>
    <scope>NUCLEOTIDE SEQUENCE [LARGE SCALE GENOMIC DNA]</scope>
    <source>
        <strain evidence="5">DSM 14523 / JCM 11388 / NBRC 100420 / UNI-1</strain>
    </source>
</reference>
<dbReference type="InterPro" id="IPR008274">
    <property type="entry name" value="AldOxase/xan_DH_MoCoBD1"/>
</dbReference>
<dbReference type="AlphaFoldDB" id="E8MZZ5"/>
<organism evidence="4 5">
    <name type="scientific">Anaerolinea thermophila (strain DSM 14523 / JCM 11388 / NBRC 100420 / UNI-1)</name>
    <dbReference type="NCBI Taxonomy" id="926569"/>
    <lineage>
        <taxon>Bacteria</taxon>
        <taxon>Bacillati</taxon>
        <taxon>Chloroflexota</taxon>
        <taxon>Anaerolineae</taxon>
        <taxon>Anaerolineales</taxon>
        <taxon>Anaerolineaceae</taxon>
        <taxon>Anaerolinea</taxon>
    </lineage>
</organism>
<dbReference type="Pfam" id="PF01315">
    <property type="entry name" value="Ald_Xan_dh_C"/>
    <property type="match status" value="1"/>
</dbReference>
<proteinExistence type="predicted"/>
<dbReference type="STRING" id="926569.ANT_02960"/>
<accession>E8MZZ5</accession>
<dbReference type="Pfam" id="PF02738">
    <property type="entry name" value="MoCoBD_1"/>
    <property type="match status" value="1"/>
</dbReference>
<evidence type="ECO:0000313" key="4">
    <source>
        <dbReference type="EMBL" id="BAJ62330.1"/>
    </source>
</evidence>
<dbReference type="EMBL" id="AP012029">
    <property type="protein sequence ID" value="BAJ62330.1"/>
    <property type="molecule type" value="Genomic_DNA"/>
</dbReference>
<dbReference type="Gene3D" id="3.30.365.10">
    <property type="entry name" value="Aldehyde oxidase/xanthine dehydrogenase, molybdopterin binding domain"/>
    <property type="match status" value="4"/>
</dbReference>
<keyword evidence="5" id="KW-1185">Reference proteome</keyword>
<dbReference type="SUPFAM" id="SSF54665">
    <property type="entry name" value="CO dehydrogenase molybdoprotein N-domain-like"/>
    <property type="match status" value="1"/>
</dbReference>
<dbReference type="PANTHER" id="PTHR11908">
    <property type="entry name" value="XANTHINE DEHYDROGENASE"/>
    <property type="match status" value="1"/>
</dbReference>
<dbReference type="InterPro" id="IPR000674">
    <property type="entry name" value="Ald_Oxase/Xan_DH_a/b"/>
</dbReference>
<dbReference type="GO" id="GO:0005506">
    <property type="term" value="F:iron ion binding"/>
    <property type="evidence" value="ECO:0007669"/>
    <property type="project" value="InterPro"/>
</dbReference>
<dbReference type="Pfam" id="PF20256">
    <property type="entry name" value="MoCoBD_2"/>
    <property type="match status" value="1"/>
</dbReference>
<protein>
    <submittedName>
        <fullName evidence="4">Carbon monoxide dehydrogenase molybdoprotein family protein</fullName>
    </submittedName>
</protein>
<dbReference type="OrthoDB" id="9759099at2"/>
<dbReference type="SUPFAM" id="SSF56003">
    <property type="entry name" value="Molybdenum cofactor-binding domain"/>
    <property type="match status" value="1"/>
</dbReference>
<keyword evidence="2" id="KW-0560">Oxidoreductase</keyword>
<evidence type="ECO:0000313" key="5">
    <source>
        <dbReference type="Proteomes" id="UP000008922"/>
    </source>
</evidence>
<feature type="domain" description="Aldehyde oxidase/xanthine dehydrogenase a/b hammerhead" evidence="3">
    <location>
        <begin position="19"/>
        <end position="123"/>
    </location>
</feature>
<sequence length="775" mass="84386">MTTFIGVPQPRIDAFEKVTGQADFVADLNFGRMLHARVVRSTQGHARLRRVDATRARAVPGVRAVITGEQCPKRIGFAINDHTVIACRKVRYVGEPVAVVVAVSEEIADQAARLVEVEYEPLPVIVHPRDAVAPGAPLIHEDMEEYAHDPVVHPQPGTNIAHRYRLWRGNVEQAFREAHLVVENEYWIPWIAHVQMEPHGAIAQYDGERLTIYTSSQSPFYVRETVAYLLDMSSANVRVQVPYVGGGFGGKSDVTIEPLLALVAYHVPGLPIRLILTREEMFFGTVNGRGCWGRMKTAVDRDGKLLAHQSELYFGSGGYADYSIWISQGGGHNATGPYYIPNLDLRSHAVYTNTPPTGAYRGYGHPEVHWMMESQMDQIARQLGMDAVELRLRNLLRPGLQNAIGQTMKEYNGRADACLLAVRDALGKETTPTVPGRIRAQGIACFMKSPVMKTNAQSGAVIKFNEDGTATLFTGSIEMGQGVNTILTQIAAETLHMPIEQVQYAPVVDTEYSPQEWQTVASHSTWAVGNAVRMAAEDALEQLRHAAALVFDVPPDEVVADDGCLYPQGKPEKALPYSRFAVGYTRPDGSALNPPVIGRGMFVPRGLTFPDPATGQGNMAASWTFGCQGVDLEIDPDTGQIHVLRMASAQDAGRIINPVTARGQVEGAMTMALGAALMEKLKFAPDGRILNAGFVDYRILCAADVPEMEVIFIETPDATGPYGARGLGEHGIVAIPPAVANAVARALEVEFYELPVTPDQVLAALETRRKGGVSA</sequence>
<dbReference type="InterPro" id="IPR036856">
    <property type="entry name" value="Ald_Oxase/Xan_DH_a/b_sf"/>
</dbReference>
<dbReference type="InterPro" id="IPR037165">
    <property type="entry name" value="AldOxase/xan_DH_Mopterin-bd_sf"/>
</dbReference>
<dbReference type="KEGG" id="atm:ANT_02960"/>
<dbReference type="PANTHER" id="PTHR11908:SF132">
    <property type="entry name" value="ALDEHYDE OXIDASE 1-RELATED"/>
    <property type="match status" value="1"/>
</dbReference>
<dbReference type="HOGENOM" id="CLU_001681_2_1_0"/>
<dbReference type="Gene3D" id="3.90.1170.50">
    <property type="entry name" value="Aldehyde oxidase/xanthine dehydrogenase, a/b hammerhead"/>
    <property type="match status" value="1"/>
</dbReference>
<dbReference type="eggNOG" id="COG1529">
    <property type="taxonomic scope" value="Bacteria"/>
</dbReference>
<name>E8MZZ5_ANATU</name>
<dbReference type="InterPro" id="IPR016208">
    <property type="entry name" value="Ald_Oxase/xanthine_DH-like"/>
</dbReference>
<dbReference type="InParanoid" id="E8MZZ5"/>
<keyword evidence="1" id="KW-0500">Molybdenum</keyword>
<dbReference type="Proteomes" id="UP000008922">
    <property type="component" value="Chromosome"/>
</dbReference>
<dbReference type="GO" id="GO:0016491">
    <property type="term" value="F:oxidoreductase activity"/>
    <property type="evidence" value="ECO:0007669"/>
    <property type="project" value="UniProtKB-KW"/>
</dbReference>
<dbReference type="RefSeq" id="WP_013558727.1">
    <property type="nucleotide sequence ID" value="NC_014960.1"/>
</dbReference>
<evidence type="ECO:0000256" key="1">
    <source>
        <dbReference type="ARBA" id="ARBA00022505"/>
    </source>
</evidence>